<organism evidence="6 7">
    <name type="scientific">Dorea phocaeensis</name>
    <dbReference type="NCBI Taxonomy" id="2040291"/>
    <lineage>
        <taxon>Bacteria</taxon>
        <taxon>Bacillati</taxon>
        <taxon>Bacillota</taxon>
        <taxon>Clostridia</taxon>
        <taxon>Lachnospirales</taxon>
        <taxon>Lachnospiraceae</taxon>
        <taxon>Dorea</taxon>
    </lineage>
</organism>
<dbReference type="Pfam" id="PF05738">
    <property type="entry name" value="Cna_B"/>
    <property type="match status" value="1"/>
</dbReference>
<reference evidence="7 8" key="1">
    <citation type="journal article" date="2020" name="Cell Host Microbe">
        <title>Functional and Genomic Variation between Human-Derived Isolates of Lachnospiraceae Reveals Inter- and Intra-Species Diversity.</title>
        <authorList>
            <person name="Sorbara M.T."/>
            <person name="Littmann E.R."/>
            <person name="Fontana E."/>
            <person name="Moody T.U."/>
            <person name="Kohout C.E."/>
            <person name="Gjonbalaj M."/>
            <person name="Eaton V."/>
            <person name="Seok R."/>
            <person name="Leiner I.M."/>
            <person name="Pamer E.G."/>
        </authorList>
    </citation>
    <scope>NUCLEOTIDE SEQUENCE [LARGE SCALE GENOMIC DNA]</scope>
    <source>
        <strain evidence="6 7">MSK.17.11</strain>
        <strain evidence="5 8">MSK.17.38</strain>
    </source>
</reference>
<dbReference type="EMBL" id="JAAIUO010000004">
    <property type="protein sequence ID" value="NSK14828.1"/>
    <property type="molecule type" value="Genomic_DNA"/>
</dbReference>
<evidence type="ECO:0000256" key="2">
    <source>
        <dbReference type="SAM" id="Phobius"/>
    </source>
</evidence>
<evidence type="ECO:0000259" key="3">
    <source>
        <dbReference type="Pfam" id="PF05738"/>
    </source>
</evidence>
<reference evidence="6" key="2">
    <citation type="submission" date="2020-02" db="EMBL/GenBank/DDBJ databases">
        <authorList>
            <person name="Littmann E."/>
            <person name="Sorbara M."/>
        </authorList>
    </citation>
    <scope>NUCLEOTIDE SEQUENCE</scope>
    <source>
        <strain evidence="6">MSK.17.11</strain>
        <strain evidence="5">MSK.17.38</strain>
    </source>
</reference>
<comment type="caution">
    <text evidence="6">The sequence shown here is derived from an EMBL/GenBank/DDBJ whole genome shotgun (WGS) entry which is preliminary data.</text>
</comment>
<dbReference type="SUPFAM" id="SSF49478">
    <property type="entry name" value="Cna protein B-type domain"/>
    <property type="match status" value="1"/>
</dbReference>
<dbReference type="Proteomes" id="UP000701680">
    <property type="component" value="Unassembled WGS sequence"/>
</dbReference>
<feature type="domain" description="SpaA-like prealbumin fold" evidence="4">
    <location>
        <begin position="1462"/>
        <end position="1546"/>
    </location>
</feature>
<dbReference type="InterPro" id="IPR013783">
    <property type="entry name" value="Ig-like_fold"/>
</dbReference>
<feature type="compositionally biased region" description="Polar residues" evidence="1">
    <location>
        <begin position="95"/>
        <end position="122"/>
    </location>
</feature>
<keyword evidence="2" id="KW-1133">Transmembrane helix</keyword>
<feature type="region of interest" description="Disordered" evidence="1">
    <location>
        <begin position="1"/>
        <end position="125"/>
    </location>
</feature>
<evidence type="ECO:0000313" key="7">
    <source>
        <dbReference type="Proteomes" id="UP000528555"/>
    </source>
</evidence>
<gene>
    <name evidence="6" type="ORF">G5A66_08080</name>
    <name evidence="5" type="ORF">G5A75_08100</name>
</gene>
<evidence type="ECO:0000259" key="4">
    <source>
        <dbReference type="Pfam" id="PF17802"/>
    </source>
</evidence>
<dbReference type="Gene3D" id="2.60.40.10">
    <property type="entry name" value="Immunoglobulins"/>
    <property type="match status" value="2"/>
</dbReference>
<sequence>MGISGIGTTVLTAAEPSAEEREMLKETDGAAESAEMFAEGEGTTEDGMMPEGESPLGEEQPSEEVPPSVEPAAPEGSQTPEGEGQAEEGLPSDSEGLTDSEVPSEQQNAKMDSPQNAANVTPETYEEKQDYNLDFYIIYEGKKLKLQTNGISGVKTWTQGRKTYHGISLDDLMSVYGEFGFAKGSDGQYPNASKKFVSANRGKNGIEYGTVYEDPDSGKTYVSYNDGVDKKSVPVDIYYLPEGKGAYLTLASAVKRDNSFYSVEVKGEGQDQIHYALYQTTFEQSVSNYNPTIPEQTDQIEWTCVGSDDVDVDGTLEAENKTKFVLNKIERSYVIQRADKTAFDIQFYIYVDNEIRQLPSDSLKEVYQWNNNGECYVSVDDLAEIYKEYGMKATDTQYGKYFPYTVRGGKTLAHAGMKTCKGKQYVSYTLTNQSSTVPTDIYYMPKGAEKSEKVPEDVVDGDGTVTSSVADQLKSNKHSFYSMTVLQLDGSQTVTYHKKGDNVTVSVDPGESKADEWLCASEDGKKTIPAVENAQEQKLEFTVQQIEQPYTIACNTFAPETLNIKFYTFVDYERYNVVQKDIPVLKDTETDKGTTYYYISNKVLQEELEKFHYDGSILNGKSERFYYSKRDYDTIHNAGKYTQNNLDCIYIGKTGQPMDVYYLPDGQNAPILNVKTLMEYHDNRYNGFYSVTVQDEKGQVYSPTALENLPAIDFVARKSTLTRTVSTEPLAEGETKDVNWECRKEDGSPSGITGVKDEANREMSFTISGDVAVRPYVIVPDNTAKPAEEKEANISFYVFIDGDYRLVKNINATQYYITEENSGRSSRYYLRAGEDDTISQIYKEFGFKPEKLEPGSDRKEKILFGYATDSRVFVQHPYKDKDGTWYIPVLKNGNDVSVYYFSNPNPLNPDRIENYFDRLTGLSAQIGVAGRKFDEEGSFHLVEVIDPMDLTEGKAVLRQYVPHGDDYKVEVPKKATKEGEYQGKDIVWSCTSNDRDAPDIYPQSSGADILVFHMSKIGSSYQIVADKPQEPGTVRIVYDTTRYMKKMPKEAKMTPQVQNKTRFIEDIPVDEVSNYKIKSPYPLTYDHEDNNSKELEQYEFDHWDYKNASGRWKECDAEINISDIYKDTQRPIVFYASWSRVSDISRRQVQFYICKSAMPEDGSIPLPSVNEQDYTSAVAVANCNVKASRVKDVPVLGNKNPSTWNQYAEGHKSVMKLLQGTKADEGYKGDEDYVYKLDRIPSDEEVFQTIRESGRKIRIGQKEIPSSQLDTEFFTIYWYSFKGVAADGWHIDGRIVAKNGYLTVKKDFVGDPEVIEEIKQNYYMSIDEDATFSDGTPQPPAFHQHMKLVLPTEEGQQPAADNVPEQIVGTWDDETHTSCTWIVKADPFWKYTLKEYNYQPSQPNIQFSGWYNVHNSHEAGENVNTWELYPESGIKFTGRGLGRGGESLTIELENRYQEPGVLTLNKFDAITGQGMEEITFDVMVDGNKKDSVTTDKNGIAELPVLLQDDSGNNRVATETYLLKETNVPVGYIDPGDIEIKVDIKDGAFQIVSAKLVDRKAEGSQDGVAAPEDGKIDGKEVLTLRGATSLNIRNFSKSSSLHIKKKWENRNDALTEKQVKVRLYRDGVSTGQDFILDEENGWQCTIDKVPLFVDQKPVQYKIEEIEIGKTHYSPEFGDGFLYYEVVYPEIVYKDKSDQLVNPTNEQEFKTIEKIELEVQNLHFNMAERSILKTDDLPRKRLEGAKFMLYEVPYKDGTSEYVDDKAYTVEYQKGQTNDKVTLKKDGVECTPIQDTEFKTDQKGMLHIPDHVANGRYWMVESSTPYKGDISKTQYKDNLALYMVDVEDEILFLYERDPKTQEWKPLTDRHIVNHPQKGGVTVRIKKEVTGPFGERNKPFKMKIAYQEDGMQMNKQINASLKDGDMVTIEHVALGSVLKVTETVDTVKYDVSISRKNQNGDSLQKVDAEENDNEAVMEYSINGTPGDVIELEITNKNQEDATPNTGIDLDQKLYVGMLIIISIMSALFFWGRKKRVIRE</sequence>
<dbReference type="EMBL" id="JAAITX010000004">
    <property type="protein sequence ID" value="NVH58602.1"/>
    <property type="molecule type" value="Genomic_DNA"/>
</dbReference>
<protein>
    <submittedName>
        <fullName evidence="6">Cna B-type domain-containing protein</fullName>
    </submittedName>
</protein>
<evidence type="ECO:0000313" key="6">
    <source>
        <dbReference type="EMBL" id="NVH58602.1"/>
    </source>
</evidence>
<evidence type="ECO:0000313" key="5">
    <source>
        <dbReference type="EMBL" id="NSK14828.1"/>
    </source>
</evidence>
<feature type="transmembrane region" description="Helical" evidence="2">
    <location>
        <begin position="2009"/>
        <end position="2027"/>
    </location>
</feature>
<evidence type="ECO:0000256" key="1">
    <source>
        <dbReference type="SAM" id="MobiDB-lite"/>
    </source>
</evidence>
<keyword evidence="7" id="KW-1185">Reference proteome</keyword>
<feature type="compositionally biased region" description="Basic and acidic residues" evidence="1">
    <location>
        <begin position="18"/>
        <end position="28"/>
    </location>
</feature>
<keyword evidence="2" id="KW-0472">Membrane</keyword>
<accession>A0A850HL96</accession>
<keyword evidence="2" id="KW-0812">Transmembrane</keyword>
<proteinExistence type="predicted"/>
<name>A0A850HL96_9FIRM</name>
<evidence type="ECO:0000313" key="8">
    <source>
        <dbReference type="Proteomes" id="UP000701680"/>
    </source>
</evidence>
<feature type="domain" description="CNA-B" evidence="3">
    <location>
        <begin position="1601"/>
        <end position="1674"/>
    </location>
</feature>
<feature type="compositionally biased region" description="Low complexity" evidence="1">
    <location>
        <begin position="63"/>
        <end position="75"/>
    </location>
</feature>
<dbReference type="InterPro" id="IPR041033">
    <property type="entry name" value="SpaA_PFL_dom_1"/>
</dbReference>
<dbReference type="Pfam" id="PF17802">
    <property type="entry name" value="SpaA"/>
    <property type="match status" value="1"/>
</dbReference>
<feature type="compositionally biased region" description="Polar residues" evidence="1">
    <location>
        <begin position="1"/>
        <end position="11"/>
    </location>
</feature>
<dbReference type="Gene3D" id="2.60.40.1140">
    <property type="entry name" value="Collagen-binding surface protein Cna, B-type domain"/>
    <property type="match status" value="2"/>
</dbReference>
<dbReference type="InterPro" id="IPR008454">
    <property type="entry name" value="Collagen-bd_Cna-like_B-typ_dom"/>
</dbReference>
<dbReference type="Proteomes" id="UP000528555">
    <property type="component" value="Unassembled WGS sequence"/>
</dbReference>